<dbReference type="Gene3D" id="1.20.120.1150">
    <property type="match status" value="1"/>
</dbReference>
<comment type="catalytic activity">
    <reaction evidence="1 10">
        <text>[protein]-peptidylproline (omega=180) = [protein]-peptidylproline (omega=0)</text>
        <dbReference type="Rhea" id="RHEA:16237"/>
        <dbReference type="Rhea" id="RHEA-COMP:10747"/>
        <dbReference type="Rhea" id="RHEA-COMP:10748"/>
        <dbReference type="ChEBI" id="CHEBI:83833"/>
        <dbReference type="ChEBI" id="CHEBI:83834"/>
        <dbReference type="EC" id="5.2.1.8"/>
    </reaction>
</comment>
<dbReference type="CDD" id="cd04087">
    <property type="entry name" value="PTPA"/>
    <property type="match status" value="1"/>
</dbReference>
<evidence type="ECO:0000256" key="6">
    <source>
        <dbReference type="ARBA" id="ARBA00023110"/>
    </source>
</evidence>
<reference evidence="12 13" key="1">
    <citation type="submission" date="2024-07" db="EMBL/GenBank/DDBJ databases">
        <title>Chromosome-level genome assembly of the water stick insect Ranatra chinensis (Heteroptera: Nepidae).</title>
        <authorList>
            <person name="Liu X."/>
        </authorList>
    </citation>
    <scope>NUCLEOTIDE SEQUENCE [LARGE SCALE GENOMIC DNA]</scope>
    <source>
        <strain evidence="12">Cailab_2021Rc</strain>
        <tissue evidence="12">Muscle</tissue>
    </source>
</reference>
<comment type="function">
    <text evidence="10">PPIases accelerate the folding of proteins. It catalyzes the cis-trans isomerization of proline imidic peptide bonds in oligopeptides.</text>
</comment>
<dbReference type="GO" id="GO:0003755">
    <property type="term" value="F:peptidyl-prolyl cis-trans isomerase activity"/>
    <property type="evidence" value="ECO:0007669"/>
    <property type="project" value="UniProtKB-KW"/>
</dbReference>
<sequence length="321" mass="36829">MNVDDMSLWEKSEAYLEYLGFITAMNEEVKGKPSRGTYEKSANVDVVINILNKLDDWTTEIPPIEQPQRFGNKAFRTWYEKLKNDAGDMLMDSMDPKFHQAIAEFKYYLIESFGNSTRIDYGTGHEMSFCMFLCCMFKVGAFVASDKAAVVCYIFSRYLAVVRRLQTVYKMEPAGSRGVWALDDFQFVPFIWGSSQLIGHPRIMPSMFIQEDVMNTYSDDFMFIACIKFISQVKFGPFAEHSNQLWNISGVQSWEKINTGLIRMYKAEVLGQFPVIQHVLFGSLLRFKMAEIRSEFPNRPSPVQTLSSSESLERVASDSGQ</sequence>
<evidence type="ECO:0000256" key="2">
    <source>
        <dbReference type="ARBA" id="ARBA00004496"/>
    </source>
</evidence>
<dbReference type="PIRSF" id="PIRSF016325">
    <property type="entry name" value="Phstyr_phstse_ac"/>
    <property type="match status" value="1"/>
</dbReference>
<name>A0ABD0YC96_9HEMI</name>
<feature type="region of interest" description="Disordered" evidence="11">
    <location>
        <begin position="300"/>
        <end position="321"/>
    </location>
</feature>
<keyword evidence="6 10" id="KW-0697">Rotamase</keyword>
<dbReference type="AlphaFoldDB" id="A0ABD0YC96"/>
<proteinExistence type="inferred from homology"/>
<dbReference type="InterPro" id="IPR043170">
    <property type="entry name" value="PTPA_C_lid"/>
</dbReference>
<evidence type="ECO:0000313" key="13">
    <source>
        <dbReference type="Proteomes" id="UP001558652"/>
    </source>
</evidence>
<dbReference type="Pfam" id="PF03095">
    <property type="entry name" value="PTPA"/>
    <property type="match status" value="1"/>
</dbReference>
<dbReference type="EMBL" id="JBFDAA010000010">
    <property type="protein sequence ID" value="KAL1124704.1"/>
    <property type="molecule type" value="Genomic_DNA"/>
</dbReference>
<dbReference type="InterPro" id="IPR004327">
    <property type="entry name" value="Phstyr_phstse_ac"/>
</dbReference>
<dbReference type="PANTHER" id="PTHR10012">
    <property type="entry name" value="SERINE/THREONINE-PROTEIN PHOSPHATASE 2A REGULATORY SUBUNIT B"/>
    <property type="match status" value="1"/>
</dbReference>
<evidence type="ECO:0000256" key="3">
    <source>
        <dbReference type="ARBA" id="ARBA00011019"/>
    </source>
</evidence>
<evidence type="ECO:0000256" key="11">
    <source>
        <dbReference type="SAM" id="MobiDB-lite"/>
    </source>
</evidence>
<evidence type="ECO:0000256" key="10">
    <source>
        <dbReference type="RuleBase" id="RU361210"/>
    </source>
</evidence>
<dbReference type="InterPro" id="IPR037218">
    <property type="entry name" value="PTPA_sf"/>
</dbReference>
<evidence type="ECO:0000256" key="5">
    <source>
        <dbReference type="ARBA" id="ARBA00022490"/>
    </source>
</evidence>
<dbReference type="PANTHER" id="PTHR10012:SF0">
    <property type="entry name" value="SERINE_THREONINE-PROTEIN PHOSPHATASE 2A ACTIVATOR"/>
    <property type="match status" value="1"/>
</dbReference>
<organism evidence="12 13">
    <name type="scientific">Ranatra chinensis</name>
    <dbReference type="NCBI Taxonomy" id="642074"/>
    <lineage>
        <taxon>Eukaryota</taxon>
        <taxon>Metazoa</taxon>
        <taxon>Ecdysozoa</taxon>
        <taxon>Arthropoda</taxon>
        <taxon>Hexapoda</taxon>
        <taxon>Insecta</taxon>
        <taxon>Pterygota</taxon>
        <taxon>Neoptera</taxon>
        <taxon>Paraneoptera</taxon>
        <taxon>Hemiptera</taxon>
        <taxon>Heteroptera</taxon>
        <taxon>Panheteroptera</taxon>
        <taxon>Nepomorpha</taxon>
        <taxon>Nepidae</taxon>
        <taxon>Ranatrinae</taxon>
        <taxon>Ranatra</taxon>
    </lineage>
</organism>
<comment type="subcellular location">
    <subcellularLocation>
        <location evidence="2 10">Cytoplasm</location>
    </subcellularLocation>
</comment>
<comment type="similarity">
    <text evidence="3 10">Belongs to the PTPA-type PPIase family.</text>
</comment>
<dbReference type="SUPFAM" id="SSF140984">
    <property type="entry name" value="PTPA-like"/>
    <property type="match status" value="1"/>
</dbReference>
<evidence type="ECO:0000313" key="12">
    <source>
        <dbReference type="EMBL" id="KAL1124704.1"/>
    </source>
</evidence>
<feature type="compositionally biased region" description="Polar residues" evidence="11">
    <location>
        <begin position="301"/>
        <end position="310"/>
    </location>
</feature>
<accession>A0ABD0YC96</accession>
<keyword evidence="7 10" id="KW-0413">Isomerase</keyword>
<dbReference type="Proteomes" id="UP001558652">
    <property type="component" value="Unassembled WGS sequence"/>
</dbReference>
<feature type="compositionally biased region" description="Basic and acidic residues" evidence="11">
    <location>
        <begin position="311"/>
        <end position="321"/>
    </location>
</feature>
<gene>
    <name evidence="12" type="ORF">AAG570_001328</name>
</gene>
<dbReference type="EC" id="5.2.1.8" evidence="4 10"/>
<comment type="caution">
    <text evidence="12">The sequence shown here is derived from an EMBL/GenBank/DDBJ whole genome shotgun (WGS) entry which is preliminary data.</text>
</comment>
<protein>
    <recommendedName>
        <fullName evidence="8 10">Serine/threonine-protein phosphatase 2A activator</fullName>
        <ecNumber evidence="4 10">5.2.1.8</ecNumber>
    </recommendedName>
    <alternativeName>
        <fullName evidence="9 10">Phosphotyrosyl phosphatase activator</fullName>
    </alternativeName>
</protein>
<dbReference type="GO" id="GO:0005737">
    <property type="term" value="C:cytoplasm"/>
    <property type="evidence" value="ECO:0007669"/>
    <property type="project" value="UniProtKB-SubCell"/>
</dbReference>
<keyword evidence="5 10" id="KW-0963">Cytoplasm</keyword>
<evidence type="ECO:0000256" key="4">
    <source>
        <dbReference type="ARBA" id="ARBA00013194"/>
    </source>
</evidence>
<evidence type="ECO:0000256" key="7">
    <source>
        <dbReference type="ARBA" id="ARBA00023235"/>
    </source>
</evidence>
<evidence type="ECO:0000256" key="9">
    <source>
        <dbReference type="ARBA" id="ARBA00044820"/>
    </source>
</evidence>
<evidence type="ECO:0000256" key="1">
    <source>
        <dbReference type="ARBA" id="ARBA00000971"/>
    </source>
</evidence>
<keyword evidence="13" id="KW-1185">Reference proteome</keyword>
<evidence type="ECO:0000256" key="8">
    <source>
        <dbReference type="ARBA" id="ARBA00044786"/>
    </source>
</evidence>
<dbReference type="FunFam" id="1.20.120.1150:FF:000002">
    <property type="entry name" value="Serine/threonine-protein phosphatase 2A activator"/>
    <property type="match status" value="1"/>
</dbReference>